<protein>
    <submittedName>
        <fullName evidence="1">Uncharacterized protein</fullName>
    </submittedName>
</protein>
<reference evidence="1" key="1">
    <citation type="journal article" date="2014" name="Front. Microbiol.">
        <title>High frequency of phylogenetically diverse reductive dehalogenase-homologous genes in deep subseafloor sedimentary metagenomes.</title>
        <authorList>
            <person name="Kawai M."/>
            <person name="Futagami T."/>
            <person name="Toyoda A."/>
            <person name="Takaki Y."/>
            <person name="Nishi S."/>
            <person name="Hori S."/>
            <person name="Arai W."/>
            <person name="Tsubouchi T."/>
            <person name="Morono Y."/>
            <person name="Uchiyama I."/>
            <person name="Ito T."/>
            <person name="Fujiyama A."/>
            <person name="Inagaki F."/>
            <person name="Takami H."/>
        </authorList>
    </citation>
    <scope>NUCLEOTIDE SEQUENCE</scope>
    <source>
        <strain evidence="1">Expedition CK06-06</strain>
    </source>
</reference>
<evidence type="ECO:0000313" key="1">
    <source>
        <dbReference type="EMBL" id="GAJ16191.1"/>
    </source>
</evidence>
<name>X1VKN9_9ZZZZ</name>
<proteinExistence type="predicted"/>
<dbReference type="EMBL" id="BARW01027597">
    <property type="protein sequence ID" value="GAJ16191.1"/>
    <property type="molecule type" value="Genomic_DNA"/>
</dbReference>
<comment type="caution">
    <text evidence="1">The sequence shown here is derived from an EMBL/GenBank/DDBJ whole genome shotgun (WGS) entry which is preliminary data.</text>
</comment>
<dbReference type="AlphaFoldDB" id="X1VKN9"/>
<sequence length="154" mass="16961">MLIPQVQVGNVLYPLVEGQPLPIAVGETLRVFYSFNYRMPNAADVRIWASLYKYTLGILNRKENAQTKQTVTLEKALDWKDYSGEIDIPVGDIDPGIYGLICELPGYDVEDSIDDCLEVAAAPGIMDMIGPLLVIGLMAVMVSMMTPMMEEGVS</sequence>
<accession>X1VKN9</accession>
<gene>
    <name evidence="1" type="ORF">S12H4_44746</name>
</gene>
<organism evidence="1">
    <name type="scientific">marine sediment metagenome</name>
    <dbReference type="NCBI Taxonomy" id="412755"/>
    <lineage>
        <taxon>unclassified sequences</taxon>
        <taxon>metagenomes</taxon>
        <taxon>ecological metagenomes</taxon>
    </lineage>
</organism>